<accession>A0A0E9RG98</accession>
<protein>
    <submittedName>
        <fullName evidence="1">Uncharacterized protein</fullName>
    </submittedName>
</protein>
<evidence type="ECO:0000313" key="1">
    <source>
        <dbReference type="EMBL" id="JAH27368.1"/>
    </source>
</evidence>
<name>A0A0E9RG98_ANGAN</name>
<organism evidence="1">
    <name type="scientific">Anguilla anguilla</name>
    <name type="common">European freshwater eel</name>
    <name type="synonym">Muraena anguilla</name>
    <dbReference type="NCBI Taxonomy" id="7936"/>
    <lineage>
        <taxon>Eukaryota</taxon>
        <taxon>Metazoa</taxon>
        <taxon>Chordata</taxon>
        <taxon>Craniata</taxon>
        <taxon>Vertebrata</taxon>
        <taxon>Euteleostomi</taxon>
        <taxon>Actinopterygii</taxon>
        <taxon>Neopterygii</taxon>
        <taxon>Teleostei</taxon>
        <taxon>Anguilliformes</taxon>
        <taxon>Anguillidae</taxon>
        <taxon>Anguilla</taxon>
    </lineage>
</organism>
<reference evidence="1" key="2">
    <citation type="journal article" date="2015" name="Fish Shellfish Immunol.">
        <title>Early steps in the European eel (Anguilla anguilla)-Vibrio vulnificus interaction in the gills: Role of the RtxA13 toxin.</title>
        <authorList>
            <person name="Callol A."/>
            <person name="Pajuelo D."/>
            <person name="Ebbesson L."/>
            <person name="Teles M."/>
            <person name="MacKenzie S."/>
            <person name="Amaro C."/>
        </authorList>
    </citation>
    <scope>NUCLEOTIDE SEQUENCE</scope>
</reference>
<sequence length="36" mass="3948">MLHFYHMVAPMTTNLNLGLLPVISYPLAASSNAVFL</sequence>
<dbReference type="AlphaFoldDB" id="A0A0E9RG98"/>
<dbReference type="EMBL" id="GBXM01081209">
    <property type="protein sequence ID" value="JAH27368.1"/>
    <property type="molecule type" value="Transcribed_RNA"/>
</dbReference>
<proteinExistence type="predicted"/>
<reference evidence="1" key="1">
    <citation type="submission" date="2014-11" db="EMBL/GenBank/DDBJ databases">
        <authorList>
            <person name="Amaro Gonzalez C."/>
        </authorList>
    </citation>
    <scope>NUCLEOTIDE SEQUENCE</scope>
</reference>